<gene>
    <name evidence="9" type="primary">LOC103567663</name>
</gene>
<evidence type="ECO:0000259" key="7">
    <source>
        <dbReference type="PROSITE" id="PS50041"/>
    </source>
</evidence>
<dbReference type="PROSITE" id="PS50041">
    <property type="entry name" value="C_TYPE_LECTIN_2"/>
    <property type="match status" value="1"/>
</dbReference>
<comment type="subcellular location">
    <subcellularLocation>
        <location evidence="1">Membrane</location>
        <topology evidence="1">Single-pass membrane protein</topology>
    </subcellularLocation>
</comment>
<dbReference type="RefSeq" id="XP_070475797.1">
    <property type="nucleotide sequence ID" value="XM_070619696.1"/>
</dbReference>
<dbReference type="CDD" id="cd03593">
    <property type="entry name" value="CLECT_NK_receptors_like"/>
    <property type="match status" value="1"/>
</dbReference>
<sequence>MGPTDCFRDSIEKPIHEPLEMPYLQTPPMGTPALYMSYPYTSTPQSQLPVCAADGDKKTTEQTETIPIVDLEPPLALPPPPPPEDEWGPIPERANVDASPFPFALYGTIPAILGVCSLLLLVLCGFFGYQYFQSVQSSESKLKSLNQWIESFQNRAETLLQVQKVLDENKENLEWLRNQNEYLIEALEELKAMQGDRCGHSLNHWVQYRDHCYHQTVEMVSWLNCSDLCVSLNATFLKTQRSKLTSIMKLLAANHTWLGLSYKEEDNKWKWEDGSFPSPELHLLEPRQDFQGKCVYINAHTIGTDNCTRPSSCMCEKAVPPKIIRRFKEML</sequence>
<dbReference type="SUPFAM" id="SSF56436">
    <property type="entry name" value="C-type lectin-like"/>
    <property type="match status" value="1"/>
</dbReference>
<feature type="domain" description="C-type lectin" evidence="7">
    <location>
        <begin position="208"/>
        <end position="316"/>
    </location>
</feature>
<dbReference type="PANTHER" id="PTHR46490">
    <property type="entry name" value="C-TYPE LECTIN DOMAIN FAMILY 12 MEMBER A-RELATED"/>
    <property type="match status" value="1"/>
</dbReference>
<keyword evidence="3" id="KW-1015">Disulfide bond</keyword>
<keyword evidence="6" id="KW-0472">Membrane</keyword>
<keyword evidence="6" id="KW-1133">Transmembrane helix</keyword>
<evidence type="ECO:0000256" key="1">
    <source>
        <dbReference type="ARBA" id="ARBA00004167"/>
    </source>
</evidence>
<dbReference type="InterPro" id="IPR001304">
    <property type="entry name" value="C-type_lectin-like"/>
</dbReference>
<organism evidence="8 9">
    <name type="scientific">Equus przewalskii</name>
    <name type="common">Przewalski's horse</name>
    <name type="synonym">Equus caballus przewalskii</name>
    <dbReference type="NCBI Taxonomy" id="9798"/>
    <lineage>
        <taxon>Eukaryota</taxon>
        <taxon>Metazoa</taxon>
        <taxon>Chordata</taxon>
        <taxon>Craniata</taxon>
        <taxon>Vertebrata</taxon>
        <taxon>Euteleostomi</taxon>
        <taxon>Mammalia</taxon>
        <taxon>Eutheria</taxon>
        <taxon>Laurasiatheria</taxon>
        <taxon>Perissodactyla</taxon>
        <taxon>Equidae</taxon>
        <taxon>Equus</taxon>
    </lineage>
</organism>
<keyword evidence="5" id="KW-0175">Coiled coil</keyword>
<protein>
    <submittedName>
        <fullName evidence="9">C-type lectin domain family 12 member B-like</fullName>
    </submittedName>
</protein>
<dbReference type="InterPro" id="IPR052309">
    <property type="entry name" value="C-type_Lectin_Domain_Fam1"/>
</dbReference>
<evidence type="ECO:0000256" key="5">
    <source>
        <dbReference type="SAM" id="Coils"/>
    </source>
</evidence>
<dbReference type="InterPro" id="IPR016186">
    <property type="entry name" value="C-type_lectin-like/link_sf"/>
</dbReference>
<evidence type="ECO:0000256" key="4">
    <source>
        <dbReference type="ARBA" id="ARBA00023180"/>
    </source>
</evidence>
<dbReference type="InterPro" id="IPR033992">
    <property type="entry name" value="NKR-like_CTLD"/>
</dbReference>
<proteinExistence type="predicted"/>
<keyword evidence="8" id="KW-1185">Reference proteome</keyword>
<keyword evidence="2" id="KW-0430">Lectin</keyword>
<dbReference type="Pfam" id="PF00059">
    <property type="entry name" value="Lectin_C"/>
    <property type="match status" value="1"/>
</dbReference>
<evidence type="ECO:0000256" key="3">
    <source>
        <dbReference type="ARBA" id="ARBA00023157"/>
    </source>
</evidence>
<evidence type="ECO:0000313" key="9">
    <source>
        <dbReference type="RefSeq" id="XP_070475797.1"/>
    </source>
</evidence>
<dbReference type="Proteomes" id="UP001652662">
    <property type="component" value="Chromosome 5"/>
</dbReference>
<dbReference type="PANTHER" id="PTHR46490:SF3">
    <property type="entry name" value="C-TYPE LECTIN DOMAIN-CONTAINING PROTEIN"/>
    <property type="match status" value="1"/>
</dbReference>
<evidence type="ECO:0000313" key="8">
    <source>
        <dbReference type="Proteomes" id="UP001652662"/>
    </source>
</evidence>
<dbReference type="SMART" id="SM00034">
    <property type="entry name" value="CLECT"/>
    <property type="match status" value="1"/>
</dbReference>
<feature type="coiled-coil region" evidence="5">
    <location>
        <begin position="159"/>
        <end position="193"/>
    </location>
</feature>
<reference evidence="9" key="1">
    <citation type="submission" date="2025-08" db="UniProtKB">
        <authorList>
            <consortium name="RefSeq"/>
        </authorList>
    </citation>
    <scope>IDENTIFICATION</scope>
    <source>
        <tissue evidence="9">Blood</tissue>
    </source>
</reference>
<evidence type="ECO:0000256" key="2">
    <source>
        <dbReference type="ARBA" id="ARBA00022734"/>
    </source>
</evidence>
<name>A0ABM4PF26_EQUPR</name>
<keyword evidence="4" id="KW-0325">Glycoprotein</keyword>
<keyword evidence="6" id="KW-0812">Transmembrane</keyword>
<dbReference type="InterPro" id="IPR016187">
    <property type="entry name" value="CTDL_fold"/>
</dbReference>
<accession>A0ABM4PF26</accession>
<feature type="transmembrane region" description="Helical" evidence="6">
    <location>
        <begin position="103"/>
        <end position="132"/>
    </location>
</feature>
<dbReference type="Gene3D" id="3.10.100.10">
    <property type="entry name" value="Mannose-Binding Protein A, subunit A"/>
    <property type="match status" value="1"/>
</dbReference>
<evidence type="ECO:0000256" key="6">
    <source>
        <dbReference type="SAM" id="Phobius"/>
    </source>
</evidence>
<dbReference type="GeneID" id="103567663"/>